<proteinExistence type="predicted"/>
<dbReference type="AlphaFoldDB" id="A0A8H7H2E8"/>
<gene>
    <name evidence="1" type="ORF">RHS04_07766</name>
</gene>
<evidence type="ECO:0008006" key="3">
    <source>
        <dbReference type="Google" id="ProtNLM"/>
    </source>
</evidence>
<sequence length="80" mass="9196">MEPTWMFINNELLTLMTNSPTIAEALSGPNAEEWWKAMAKEFSTLEQMGMYKLTDLPPKRKAMGNKWVLVLKHNKNSTPI</sequence>
<organism evidence="1 2">
    <name type="scientific">Rhizoctonia solani</name>
    <dbReference type="NCBI Taxonomy" id="456999"/>
    <lineage>
        <taxon>Eukaryota</taxon>
        <taxon>Fungi</taxon>
        <taxon>Dikarya</taxon>
        <taxon>Basidiomycota</taxon>
        <taxon>Agaricomycotina</taxon>
        <taxon>Agaricomycetes</taxon>
        <taxon>Cantharellales</taxon>
        <taxon>Ceratobasidiaceae</taxon>
        <taxon>Rhizoctonia</taxon>
    </lineage>
</organism>
<dbReference type="EMBL" id="JACYCC010000187">
    <property type="protein sequence ID" value="KAF8672764.1"/>
    <property type="molecule type" value="Genomic_DNA"/>
</dbReference>
<reference evidence="1" key="1">
    <citation type="submission" date="2020-09" db="EMBL/GenBank/DDBJ databases">
        <title>Comparative genome analyses of four rice-infecting Rhizoctonia solani isolates reveal extensive enrichment of homogalacturonan modification genes.</title>
        <authorList>
            <person name="Lee D.-Y."/>
            <person name="Jeon J."/>
            <person name="Kim K.-T."/>
            <person name="Cheong K."/>
            <person name="Song H."/>
            <person name="Choi G."/>
            <person name="Ko J."/>
            <person name="Opiyo S.O."/>
            <person name="Zuo S."/>
            <person name="Madhav S."/>
            <person name="Lee Y.-H."/>
            <person name="Wang G.-L."/>
        </authorList>
    </citation>
    <scope>NUCLEOTIDE SEQUENCE</scope>
    <source>
        <strain evidence="1">AG1-IA YN-7</strain>
    </source>
</reference>
<evidence type="ECO:0000313" key="2">
    <source>
        <dbReference type="Proteomes" id="UP000650582"/>
    </source>
</evidence>
<protein>
    <recommendedName>
        <fullName evidence="3">Reverse transcriptase Ty1/copia-type domain-containing protein</fullName>
    </recommendedName>
</protein>
<name>A0A8H7H2E8_9AGAM</name>
<comment type="caution">
    <text evidence="1">The sequence shown here is derived from an EMBL/GenBank/DDBJ whole genome shotgun (WGS) entry which is preliminary data.</text>
</comment>
<dbReference type="Proteomes" id="UP000650582">
    <property type="component" value="Unassembled WGS sequence"/>
</dbReference>
<evidence type="ECO:0000313" key="1">
    <source>
        <dbReference type="EMBL" id="KAF8672764.1"/>
    </source>
</evidence>
<accession>A0A8H7H2E8</accession>